<evidence type="ECO:0000313" key="2">
    <source>
        <dbReference type="Proteomes" id="UP000185696"/>
    </source>
</evidence>
<proteinExistence type="predicted"/>
<dbReference type="AlphaFoldDB" id="A0A7Z0WM32"/>
<dbReference type="SUPFAM" id="SSF101898">
    <property type="entry name" value="NHL repeat"/>
    <property type="match status" value="1"/>
</dbReference>
<comment type="caution">
    <text evidence="1">The sequence shown here is derived from an EMBL/GenBank/DDBJ whole genome shotgun (WGS) entry which is preliminary data.</text>
</comment>
<keyword evidence="2" id="KW-1185">Reference proteome</keyword>
<organism evidence="1 2">
    <name type="scientific">Actinophytocola xinjiangensis</name>
    <dbReference type="NCBI Taxonomy" id="485602"/>
    <lineage>
        <taxon>Bacteria</taxon>
        <taxon>Bacillati</taxon>
        <taxon>Actinomycetota</taxon>
        <taxon>Actinomycetes</taxon>
        <taxon>Pseudonocardiales</taxon>
        <taxon>Pseudonocardiaceae</taxon>
    </lineage>
</organism>
<accession>A0A7Z0WM32</accession>
<protein>
    <submittedName>
        <fullName evidence="1">Uncharacterized protein</fullName>
    </submittedName>
</protein>
<dbReference type="InterPro" id="IPR015943">
    <property type="entry name" value="WD40/YVTN_repeat-like_dom_sf"/>
</dbReference>
<name>A0A7Z0WM32_9PSEU</name>
<evidence type="ECO:0000313" key="1">
    <source>
        <dbReference type="EMBL" id="OLF10605.1"/>
    </source>
</evidence>
<dbReference type="OrthoDB" id="4513615at2"/>
<dbReference type="Proteomes" id="UP000185696">
    <property type="component" value="Unassembled WGS sequence"/>
</dbReference>
<dbReference type="Gene3D" id="2.130.10.10">
    <property type="entry name" value="YVTN repeat-like/Quinoprotein amine dehydrogenase"/>
    <property type="match status" value="1"/>
</dbReference>
<sequence>MVPHPRLPLVAALSSQRPAVHVWDRGAAALRELGIVGAESSDYGDDDWRQSDRTPAVAWHPNRPLLLISGEDGVVQWSEAGLAEPDGVPPGTRYRSMAFSPDGETVWASPSSGGGDDAWERSDVLDLATGTVTSGPPWDSGVASHPAGGLVATLCSDQGATLGLFASIATETTPAGMRVLSRALILDADGYEAPVFSADGRHLAIRGNAYESSLAVFAFPTLDRVLATTLVDPTPGYPYPPEWCEQMRSWSRHNIAFGGQPGALWVGTPAGTLLEIDLDDETASEHDVLAGSPVTALCVTANGELVVANRAGELVVLSVLTEPTGTHTIDTEASRATVTAFLAATSVAPDEGDLWDHVVTTDGTRAWTPDDLTAVTTATTADPGWLQLRAAINNARGTDGQLHT</sequence>
<gene>
    <name evidence="1" type="ORF">BLA60_15635</name>
</gene>
<dbReference type="EMBL" id="MSIF01000006">
    <property type="protein sequence ID" value="OLF10605.1"/>
    <property type="molecule type" value="Genomic_DNA"/>
</dbReference>
<reference evidence="1 2" key="1">
    <citation type="submission" date="2016-12" db="EMBL/GenBank/DDBJ databases">
        <title>The draft genome sequence of Actinophytocola xinjiangensis.</title>
        <authorList>
            <person name="Wang W."/>
            <person name="Yuan L."/>
        </authorList>
    </citation>
    <scope>NUCLEOTIDE SEQUENCE [LARGE SCALE GENOMIC DNA]</scope>
    <source>
        <strain evidence="1 2">CGMCC 4.4663</strain>
    </source>
</reference>